<evidence type="ECO:0000313" key="1">
    <source>
        <dbReference type="EMBL" id="CAG8514002.1"/>
    </source>
</evidence>
<comment type="caution">
    <text evidence="1">The sequence shown here is derived from an EMBL/GenBank/DDBJ whole genome shotgun (WGS) entry which is preliminary data.</text>
</comment>
<dbReference type="Proteomes" id="UP000789702">
    <property type="component" value="Unassembled WGS sequence"/>
</dbReference>
<organism evidence="1 2">
    <name type="scientific">Dentiscutata heterogama</name>
    <dbReference type="NCBI Taxonomy" id="1316150"/>
    <lineage>
        <taxon>Eukaryota</taxon>
        <taxon>Fungi</taxon>
        <taxon>Fungi incertae sedis</taxon>
        <taxon>Mucoromycota</taxon>
        <taxon>Glomeromycotina</taxon>
        <taxon>Glomeromycetes</taxon>
        <taxon>Diversisporales</taxon>
        <taxon>Gigasporaceae</taxon>
        <taxon>Dentiscutata</taxon>
    </lineage>
</organism>
<accession>A0ACA9L938</accession>
<keyword evidence="2" id="KW-1185">Reference proteome</keyword>
<feature type="non-terminal residue" evidence="1">
    <location>
        <position position="1"/>
    </location>
</feature>
<protein>
    <submittedName>
        <fullName evidence="1">13824_t:CDS:1</fullName>
    </submittedName>
</protein>
<gene>
    <name evidence="1" type="ORF">DHETER_LOCUS3594</name>
</gene>
<proteinExistence type="predicted"/>
<reference evidence="1" key="1">
    <citation type="submission" date="2021-06" db="EMBL/GenBank/DDBJ databases">
        <authorList>
            <person name="Kallberg Y."/>
            <person name="Tangrot J."/>
            <person name="Rosling A."/>
        </authorList>
    </citation>
    <scope>NUCLEOTIDE SEQUENCE</scope>
    <source>
        <strain evidence="1">IL203A</strain>
    </source>
</reference>
<evidence type="ECO:0000313" key="2">
    <source>
        <dbReference type="Proteomes" id="UP000789702"/>
    </source>
</evidence>
<sequence>FRKINLRKVYTSEIDSELLSLVKRDPQGTVNLVNQNDRRYVGSVLVGGQNFTILFDTGSSNLWVPSVYCTDSACTGGNMYDPAKSTTYKMLPAPNNFTVNFGDGSQIQGYKATDTVKLGGLSITQTIGVVTNFGSTSYKGGGVMGLKFIPDMQFNTPNIIQTMKAQNVLNKALISIRFSPSSSSYLTLGDVPNEYSKSISYNKVVDNNTWTIAISDIQVDGSSLGLKSNALVDTDSNQVSTIHGKISGAILSNNIWWIPCNTKSKVSLVFNGVPYEIDSSQLIKTKNNTTGLCRSGIQPQPATGLSWSLGDVFLTNVLAVFDYDNLQIGLASPVATVG</sequence>
<dbReference type="EMBL" id="CAJVPU010003151">
    <property type="protein sequence ID" value="CAG8514002.1"/>
    <property type="molecule type" value="Genomic_DNA"/>
</dbReference>
<name>A0ACA9L938_9GLOM</name>